<dbReference type="AlphaFoldDB" id="A0A8S2CXG3"/>
<comment type="caution">
    <text evidence="2">The sequence shown here is derived from an EMBL/GenBank/DDBJ whole genome shotgun (WGS) entry which is preliminary data.</text>
</comment>
<feature type="non-terminal residue" evidence="2">
    <location>
        <position position="1"/>
    </location>
</feature>
<organism evidence="2 4">
    <name type="scientific">Didymodactylos carnosus</name>
    <dbReference type="NCBI Taxonomy" id="1234261"/>
    <lineage>
        <taxon>Eukaryota</taxon>
        <taxon>Metazoa</taxon>
        <taxon>Spiralia</taxon>
        <taxon>Gnathifera</taxon>
        <taxon>Rotifera</taxon>
        <taxon>Eurotatoria</taxon>
        <taxon>Bdelloidea</taxon>
        <taxon>Philodinida</taxon>
        <taxon>Philodinidae</taxon>
        <taxon>Didymodactylos</taxon>
    </lineage>
</organism>
<name>A0A8S2CXG3_9BILA</name>
<gene>
    <name evidence="2" type="ORF">OVA965_LOCUS5955</name>
    <name evidence="3" type="ORF">TMI583_LOCUS5951</name>
</gene>
<dbReference type="EMBL" id="CAJNOK010001727">
    <property type="protein sequence ID" value="CAF0827131.1"/>
    <property type="molecule type" value="Genomic_DNA"/>
</dbReference>
<reference evidence="2" key="1">
    <citation type="submission" date="2021-02" db="EMBL/GenBank/DDBJ databases">
        <authorList>
            <person name="Nowell W R."/>
        </authorList>
    </citation>
    <scope>NUCLEOTIDE SEQUENCE</scope>
</reference>
<dbReference type="PANTHER" id="PTHR13800">
    <property type="entry name" value="TRANSIENT RECEPTOR POTENTIAL CATION CHANNEL, SUBFAMILY M, MEMBER 6"/>
    <property type="match status" value="1"/>
</dbReference>
<evidence type="ECO:0000313" key="4">
    <source>
        <dbReference type="Proteomes" id="UP000677228"/>
    </source>
</evidence>
<dbReference type="PANTHER" id="PTHR13800:SF12">
    <property type="entry name" value="TRANSIENT RECEPTOR POTENTIAL CATION CHANNEL SUBFAMILY M MEMBER-LIKE 2"/>
    <property type="match status" value="1"/>
</dbReference>
<proteinExistence type="predicted"/>
<feature type="domain" description="TRPM SLOG" evidence="1">
    <location>
        <begin position="105"/>
        <end position="170"/>
    </location>
</feature>
<dbReference type="InterPro" id="IPR050927">
    <property type="entry name" value="TRPM"/>
</dbReference>
<dbReference type="EMBL" id="CAJOBA010001727">
    <property type="protein sequence ID" value="CAF3611635.1"/>
    <property type="molecule type" value="Genomic_DNA"/>
</dbReference>
<dbReference type="Proteomes" id="UP000682733">
    <property type="component" value="Unassembled WGS sequence"/>
</dbReference>
<dbReference type="Pfam" id="PF18139">
    <property type="entry name" value="LSDAT_euk"/>
    <property type="match status" value="2"/>
</dbReference>
<dbReference type="GO" id="GO:0005886">
    <property type="term" value="C:plasma membrane"/>
    <property type="evidence" value="ECO:0007669"/>
    <property type="project" value="TreeGrafter"/>
</dbReference>
<sequence>MIYVWELPTPDLIISITGGEKTFKMAQRIRNEFQRHLVSIAIHSDAWIFTGGADSGVMKEVGDAVDISRYKSTDRPKQLSCIGIANWYFTTANRDLTITRNNLALELRAGIEDEARNAYKTKNVTLVQILLNGGRSSLSTVFNAIERNIPVIVINNTGQLAKLIAETFKEIYPLYKPEELKSEETRKANATARKEKVLTPAFVEEHSGDEEIIPKKYMQEFINMIQSLKGYYLINILDYDNNSNKLNLPNAILYAFIH</sequence>
<evidence type="ECO:0000313" key="3">
    <source>
        <dbReference type="EMBL" id="CAF3611635.1"/>
    </source>
</evidence>
<accession>A0A8S2CXG3</accession>
<feature type="domain" description="TRPM SLOG" evidence="1">
    <location>
        <begin position="3"/>
        <end position="97"/>
    </location>
</feature>
<evidence type="ECO:0000313" key="2">
    <source>
        <dbReference type="EMBL" id="CAF0827131.1"/>
    </source>
</evidence>
<dbReference type="InterPro" id="IPR041491">
    <property type="entry name" value="TRPM_SLOG"/>
</dbReference>
<protein>
    <recommendedName>
        <fullName evidence="1">TRPM SLOG domain-containing protein</fullName>
    </recommendedName>
</protein>
<dbReference type="GO" id="GO:0099604">
    <property type="term" value="F:ligand-gated calcium channel activity"/>
    <property type="evidence" value="ECO:0007669"/>
    <property type="project" value="TreeGrafter"/>
</dbReference>
<evidence type="ECO:0000259" key="1">
    <source>
        <dbReference type="Pfam" id="PF18139"/>
    </source>
</evidence>
<dbReference type="Proteomes" id="UP000677228">
    <property type="component" value="Unassembled WGS sequence"/>
</dbReference>